<keyword evidence="8 14" id="KW-0378">Hydrolase</keyword>
<keyword evidence="10 14" id="KW-0482">Metalloprotease</keyword>
<keyword evidence="5 14" id="KW-0645">Protease</keyword>
<proteinExistence type="inferred from homology"/>
<feature type="binding site" evidence="13">
    <location>
        <position position="388"/>
    </location>
    <ligand>
        <name>Zn(2+)</name>
        <dbReference type="ChEBI" id="CHEBI:29105"/>
        <note>catalytic</note>
    </ligand>
</feature>
<keyword evidence="17" id="KW-1185">Reference proteome</keyword>
<dbReference type="GO" id="GO:0004222">
    <property type="term" value="F:metalloendopeptidase activity"/>
    <property type="evidence" value="ECO:0007669"/>
    <property type="project" value="InterPro"/>
</dbReference>
<evidence type="ECO:0000256" key="10">
    <source>
        <dbReference type="ARBA" id="ARBA00023049"/>
    </source>
</evidence>
<evidence type="ECO:0000256" key="4">
    <source>
        <dbReference type="ARBA" id="ARBA00022525"/>
    </source>
</evidence>
<sequence>MLSLLCLLILGFAVSSAALTRSSLRTGGVIHDLTRFRLRSRAYYVHSVDAMTGKTGLFIRARHESYLATAAKLVQTVVPGADFCIVADHYIGDNGVVHVNLRQTVHKIDVDNADFNVNIGQDGKVISYGNSFYVGDVPEARPLIEKNFLGLSISLENASLESTKEQNSYVFKGTSRAMTNPRAILVYFVKPDESLALSWRIETNLDENWFLTYVDAGGNAIIHGIVDYAAAAADYKVYEWGLNDPTEGSRTIVTDPWDTTVSPFTWIGNNGIAQSNPTGFQTYLDNYRLNSLGCKFVYPYSPTMSPPDSYVNASIVQLFYTANTYHDLLYDFGFTEKAGNFQWSNNGATNNGYFKTPPDGQPGYMRITLFTHSTPYRDSAFDAGMVIHEYTHGLSNRLTGGPANSGCLSSFEASGMGEGWSDFMATAVRLKANDSRATDYPICAWVANAPGRSARAYPYSTSLTTNPLTYASLNRMNEMHEVGTVWATMLYEILWNLIDHHGKNNSPKPVFRNAVTTDGRFLAMKLIMDGMALQPCNPTFFQARVAILGADTVLTQGANQCAIWKGFAKRGLGQGAEYKGSLWLDSNAVPSGVC</sequence>
<evidence type="ECO:0000313" key="17">
    <source>
        <dbReference type="Proteomes" id="UP000248961"/>
    </source>
</evidence>
<comment type="similarity">
    <text evidence="3 14">Belongs to the peptidase M36 family.</text>
</comment>
<dbReference type="PRINTS" id="PR00999">
    <property type="entry name" value="FUNGALYSIN"/>
</dbReference>
<dbReference type="GeneID" id="37202125"/>
<evidence type="ECO:0000256" key="9">
    <source>
        <dbReference type="ARBA" id="ARBA00022833"/>
    </source>
</evidence>
<evidence type="ECO:0000256" key="3">
    <source>
        <dbReference type="ARBA" id="ARBA00006006"/>
    </source>
</evidence>
<dbReference type="Pfam" id="PF07504">
    <property type="entry name" value="FTP"/>
    <property type="match status" value="1"/>
</dbReference>
<dbReference type="GO" id="GO:0006508">
    <property type="term" value="P:proteolysis"/>
    <property type="evidence" value="ECO:0007669"/>
    <property type="project" value="UniProtKB-KW"/>
</dbReference>
<feature type="binding site" evidence="13">
    <location>
        <position position="418"/>
    </location>
    <ligand>
        <name>Zn(2+)</name>
        <dbReference type="ChEBI" id="CHEBI:29105"/>
        <note>catalytic</note>
    </ligand>
</feature>
<dbReference type="GO" id="GO:0005576">
    <property type="term" value="C:extracellular region"/>
    <property type="evidence" value="ECO:0007669"/>
    <property type="project" value="UniProtKB-SubCell"/>
</dbReference>
<dbReference type="EC" id="3.4.24.-" evidence="14"/>
<dbReference type="EMBL" id="KZ824309">
    <property type="protein sequence ID" value="RAL08846.1"/>
    <property type="molecule type" value="Genomic_DNA"/>
</dbReference>
<keyword evidence="6 13" id="KW-0479">Metal-binding</keyword>
<dbReference type="Pfam" id="PF02128">
    <property type="entry name" value="Peptidase_M36"/>
    <property type="match status" value="1"/>
</dbReference>
<feature type="chain" id="PRO_5017106548" description="Extracellular metalloproteinase" evidence="14">
    <location>
        <begin position="18"/>
        <end position="594"/>
    </location>
</feature>
<dbReference type="SUPFAM" id="SSF55486">
    <property type="entry name" value="Metalloproteases ('zincins'), catalytic domain"/>
    <property type="match status" value="1"/>
</dbReference>
<dbReference type="Proteomes" id="UP000248961">
    <property type="component" value="Unassembled WGS sequence"/>
</dbReference>
<keyword evidence="7 14" id="KW-0732">Signal</keyword>
<comment type="subcellular location">
    <subcellularLocation>
        <location evidence="2 14">Secreted</location>
    </subcellularLocation>
</comment>
<reference evidence="16 17" key="1">
    <citation type="submission" date="2018-02" db="EMBL/GenBank/DDBJ databases">
        <title>The genomes of Aspergillus section Nigri reveals drivers in fungal speciation.</title>
        <authorList>
            <consortium name="DOE Joint Genome Institute"/>
            <person name="Vesth T.C."/>
            <person name="Nybo J."/>
            <person name="Theobald S."/>
            <person name="Brandl J."/>
            <person name="Frisvad J.C."/>
            <person name="Nielsen K.F."/>
            <person name="Lyhne E.K."/>
            <person name="Kogle M.E."/>
            <person name="Kuo A."/>
            <person name="Riley R."/>
            <person name="Clum A."/>
            <person name="Nolan M."/>
            <person name="Lipzen A."/>
            <person name="Salamov A."/>
            <person name="Henrissat B."/>
            <person name="Wiebenga A."/>
            <person name="De vries R.P."/>
            <person name="Grigoriev I.V."/>
            <person name="Mortensen U.H."/>
            <person name="Andersen M.R."/>
            <person name="Baker S.E."/>
        </authorList>
    </citation>
    <scope>NUCLEOTIDE SEQUENCE [LARGE SCALE GENOMIC DNA]</scope>
    <source>
        <strain evidence="16 17">CBS 101889</strain>
    </source>
</reference>
<feature type="signal peptide" evidence="14">
    <location>
        <begin position="1"/>
        <end position="17"/>
    </location>
</feature>
<evidence type="ECO:0000256" key="13">
    <source>
        <dbReference type="PIRSR" id="PIRSR601842-2"/>
    </source>
</evidence>
<feature type="active site" evidence="12">
    <location>
        <position position="389"/>
    </location>
</feature>
<dbReference type="PANTHER" id="PTHR33478">
    <property type="entry name" value="EXTRACELLULAR METALLOPROTEINASE MEP"/>
    <property type="match status" value="1"/>
</dbReference>
<evidence type="ECO:0000256" key="2">
    <source>
        <dbReference type="ARBA" id="ARBA00004613"/>
    </source>
</evidence>
<dbReference type="Gene3D" id="1.10.390.10">
    <property type="entry name" value="Neutral Protease Domain 2"/>
    <property type="match status" value="1"/>
</dbReference>
<dbReference type="AlphaFoldDB" id="A0A395HMJ8"/>
<dbReference type="InterPro" id="IPR001842">
    <property type="entry name" value="Peptidase_M36"/>
</dbReference>
<dbReference type="OrthoDB" id="3227768at2759"/>
<evidence type="ECO:0000256" key="12">
    <source>
        <dbReference type="PIRSR" id="PIRSR601842-1"/>
    </source>
</evidence>
<accession>A0A395HMJ8</accession>
<feature type="domain" description="FTP" evidence="15">
    <location>
        <begin position="82"/>
        <end position="132"/>
    </location>
</feature>
<protein>
    <recommendedName>
        <fullName evidence="14">Extracellular metalloproteinase</fullName>
        <ecNumber evidence="14">3.4.24.-</ecNumber>
    </recommendedName>
    <alternativeName>
        <fullName evidence="14">Fungalysin</fullName>
    </alternativeName>
</protein>
<name>A0A395HMJ8_ASPHC</name>
<dbReference type="CDD" id="cd09596">
    <property type="entry name" value="M36"/>
    <property type="match status" value="1"/>
</dbReference>
<dbReference type="PANTHER" id="PTHR33478:SF1">
    <property type="entry name" value="EXTRACELLULAR METALLOPROTEINASE MEP"/>
    <property type="match status" value="1"/>
</dbReference>
<evidence type="ECO:0000256" key="11">
    <source>
        <dbReference type="ARBA" id="ARBA00023145"/>
    </source>
</evidence>
<dbReference type="GO" id="GO:0008270">
    <property type="term" value="F:zinc ion binding"/>
    <property type="evidence" value="ECO:0007669"/>
    <property type="project" value="InterPro"/>
</dbReference>
<evidence type="ECO:0000256" key="5">
    <source>
        <dbReference type="ARBA" id="ARBA00022670"/>
    </source>
</evidence>
<evidence type="ECO:0000256" key="14">
    <source>
        <dbReference type="RuleBase" id="RU364017"/>
    </source>
</evidence>
<keyword evidence="9 13" id="KW-0862">Zinc</keyword>
<evidence type="ECO:0000256" key="6">
    <source>
        <dbReference type="ARBA" id="ARBA00022723"/>
    </source>
</evidence>
<evidence type="ECO:0000256" key="7">
    <source>
        <dbReference type="ARBA" id="ARBA00022729"/>
    </source>
</evidence>
<dbReference type="Gene3D" id="3.10.170.10">
    <property type="match status" value="1"/>
</dbReference>
<dbReference type="STRING" id="1450537.A0A395HMJ8"/>
<dbReference type="InterPro" id="IPR027268">
    <property type="entry name" value="Peptidase_M4/M1_CTD_sf"/>
</dbReference>
<dbReference type="InterPro" id="IPR050371">
    <property type="entry name" value="Fungal_virulence_M36"/>
</dbReference>
<dbReference type="VEuPathDB" id="FungiDB:BO97DRAFT_437299"/>
<evidence type="ECO:0000256" key="8">
    <source>
        <dbReference type="ARBA" id="ARBA00022801"/>
    </source>
</evidence>
<comment type="cofactor">
    <cofactor evidence="13">
        <name>Zn(2+)</name>
        <dbReference type="ChEBI" id="CHEBI:29105"/>
    </cofactor>
    <text evidence="13">Binds 1 zinc ion per subunit.</text>
</comment>
<comment type="function">
    <text evidence="1">Secreted metalloproteinase that allows assimilation of proteinaceous substrates.</text>
</comment>
<evidence type="ECO:0000256" key="1">
    <source>
        <dbReference type="ARBA" id="ARBA00003174"/>
    </source>
</evidence>
<evidence type="ECO:0000259" key="15">
    <source>
        <dbReference type="Pfam" id="PF07504"/>
    </source>
</evidence>
<gene>
    <name evidence="16" type="ORF">BO97DRAFT_437299</name>
</gene>
<feature type="binding site" evidence="13">
    <location>
        <position position="392"/>
    </location>
    <ligand>
        <name>Zn(2+)</name>
        <dbReference type="ChEBI" id="CHEBI:29105"/>
        <note>catalytic</note>
    </ligand>
</feature>
<dbReference type="InterPro" id="IPR011096">
    <property type="entry name" value="FTP_domain"/>
</dbReference>
<evidence type="ECO:0000313" key="16">
    <source>
        <dbReference type="EMBL" id="RAL08846.1"/>
    </source>
</evidence>
<dbReference type="RefSeq" id="XP_025548000.1">
    <property type="nucleotide sequence ID" value="XM_025697836.1"/>
</dbReference>
<keyword evidence="4 14" id="KW-0964">Secreted</keyword>
<keyword evidence="11 14" id="KW-0865">Zymogen</keyword>
<organism evidence="16 17">
    <name type="scientific">Aspergillus homomorphus (strain CBS 101889)</name>
    <dbReference type="NCBI Taxonomy" id="1450537"/>
    <lineage>
        <taxon>Eukaryota</taxon>
        <taxon>Fungi</taxon>
        <taxon>Dikarya</taxon>
        <taxon>Ascomycota</taxon>
        <taxon>Pezizomycotina</taxon>
        <taxon>Eurotiomycetes</taxon>
        <taxon>Eurotiomycetidae</taxon>
        <taxon>Eurotiales</taxon>
        <taxon>Aspergillaceae</taxon>
        <taxon>Aspergillus</taxon>
        <taxon>Aspergillus subgen. Circumdati</taxon>
    </lineage>
</organism>